<dbReference type="EMBL" id="JACHIB010000010">
    <property type="protein sequence ID" value="MBB6083878.1"/>
    <property type="molecule type" value="Genomic_DNA"/>
</dbReference>
<dbReference type="RefSeq" id="WP_043681918.1">
    <property type="nucleotide sequence ID" value="NZ_JACHIB010000010.1"/>
</dbReference>
<dbReference type="Proteomes" id="UP000541136">
    <property type="component" value="Unassembled WGS sequence"/>
</dbReference>
<keyword evidence="2" id="KW-1003">Cell membrane</keyword>
<feature type="domain" description="Ancillary SecYEG translocon subunit/Cell division coordinator CpoB TPR" evidence="10">
    <location>
        <begin position="15"/>
        <end position="210"/>
    </location>
</feature>
<keyword evidence="5 9" id="KW-0472">Membrane</keyword>
<comment type="similarity">
    <text evidence="7">Belongs to the YfgM family.</text>
</comment>
<organism evidence="11 12">
    <name type="scientific">Castellaniella defragrans</name>
    <name type="common">Alcaligenes defragrans</name>
    <dbReference type="NCBI Taxonomy" id="75697"/>
    <lineage>
        <taxon>Bacteria</taxon>
        <taxon>Pseudomonadati</taxon>
        <taxon>Pseudomonadota</taxon>
        <taxon>Betaproteobacteria</taxon>
        <taxon>Burkholderiales</taxon>
        <taxon>Alcaligenaceae</taxon>
        <taxon>Castellaniella</taxon>
    </lineage>
</organism>
<dbReference type="AlphaFoldDB" id="A0A7W9TQ10"/>
<evidence type="ECO:0000256" key="8">
    <source>
        <dbReference type="ARBA" id="ARBA00024235"/>
    </source>
</evidence>
<keyword evidence="3 9" id="KW-0812">Transmembrane</keyword>
<evidence type="ECO:0000256" key="6">
    <source>
        <dbReference type="ARBA" id="ARBA00023186"/>
    </source>
</evidence>
<proteinExistence type="inferred from homology"/>
<dbReference type="GO" id="GO:0044877">
    <property type="term" value="F:protein-containing complex binding"/>
    <property type="evidence" value="ECO:0007669"/>
    <property type="project" value="InterPro"/>
</dbReference>
<dbReference type="InterPro" id="IPR011990">
    <property type="entry name" value="TPR-like_helical_dom_sf"/>
</dbReference>
<evidence type="ECO:0000256" key="7">
    <source>
        <dbReference type="ARBA" id="ARBA00024197"/>
    </source>
</evidence>
<evidence type="ECO:0000256" key="5">
    <source>
        <dbReference type="ARBA" id="ARBA00023136"/>
    </source>
</evidence>
<protein>
    <recommendedName>
        <fullName evidence="8">Ancillary SecYEG translocon subunit</fullName>
    </recommendedName>
</protein>
<comment type="caution">
    <text evidence="11">The sequence shown here is derived from an EMBL/GenBank/DDBJ whole genome shotgun (WGS) entry which is preliminary data.</text>
</comment>
<evidence type="ECO:0000256" key="9">
    <source>
        <dbReference type="SAM" id="Phobius"/>
    </source>
</evidence>
<keyword evidence="6" id="KW-0143">Chaperone</keyword>
<comment type="subcellular location">
    <subcellularLocation>
        <location evidence="1">Cell membrane</location>
        <topology evidence="1">Single-pass type II membrane protein</topology>
    </subcellularLocation>
</comment>
<evidence type="ECO:0000259" key="10">
    <source>
        <dbReference type="Pfam" id="PF09976"/>
    </source>
</evidence>
<evidence type="ECO:0000313" key="11">
    <source>
        <dbReference type="EMBL" id="MBB6083878.1"/>
    </source>
</evidence>
<reference evidence="11 12" key="1">
    <citation type="submission" date="2020-08" db="EMBL/GenBank/DDBJ databases">
        <title>Genomic Encyclopedia of Type Strains, Phase IV (KMG-IV): sequencing the most valuable type-strain genomes for metagenomic binning, comparative biology and taxonomic classification.</title>
        <authorList>
            <person name="Goeker M."/>
        </authorList>
    </citation>
    <scope>NUCLEOTIDE SEQUENCE [LARGE SCALE GENOMIC DNA]</scope>
    <source>
        <strain evidence="11 12">DSM 12141</strain>
    </source>
</reference>
<dbReference type="InterPro" id="IPR018704">
    <property type="entry name" value="SecYEG/CpoB_TPR"/>
</dbReference>
<sequence length="212" mass="23028">MAYDLEEQEKLDALKAWWERYGTLSMALVFAVLAVFAGWRGWQWYQSHQANQAMGYYEALEAAAAQPGDDAVARIKAASTALRDDYAKSGYAARGVLVAAWALQERKDLDGAREQLEWLARNDTVPALRAVARLRLAGVLLAQKQYEPALAQLQGTPPAGFAGLYADRRGDILAAQGEPAQAVQAWKEALKSLGADPAAQIVQLKIDALNGA</sequence>
<dbReference type="InterPro" id="IPR026039">
    <property type="entry name" value="YfgM"/>
</dbReference>
<accession>A0A7W9TQ10</accession>
<dbReference type="PANTHER" id="PTHR38035:SF1">
    <property type="entry name" value="ANCILLARY SECYEG TRANSLOCON SUBUNIT"/>
    <property type="match status" value="1"/>
</dbReference>
<dbReference type="PANTHER" id="PTHR38035">
    <property type="entry name" value="UPF0070 PROTEIN YFGM"/>
    <property type="match status" value="1"/>
</dbReference>
<evidence type="ECO:0000256" key="1">
    <source>
        <dbReference type="ARBA" id="ARBA00004401"/>
    </source>
</evidence>
<keyword evidence="4 9" id="KW-1133">Transmembrane helix</keyword>
<evidence type="ECO:0000256" key="4">
    <source>
        <dbReference type="ARBA" id="ARBA00022989"/>
    </source>
</evidence>
<evidence type="ECO:0000313" key="12">
    <source>
        <dbReference type="Proteomes" id="UP000541136"/>
    </source>
</evidence>
<dbReference type="Pfam" id="PF09976">
    <property type="entry name" value="TPR_21"/>
    <property type="match status" value="1"/>
</dbReference>
<dbReference type="PIRSF" id="PIRSF006170">
    <property type="entry name" value="YfgM"/>
    <property type="match status" value="1"/>
</dbReference>
<dbReference type="Gene3D" id="1.25.40.10">
    <property type="entry name" value="Tetratricopeptide repeat domain"/>
    <property type="match status" value="1"/>
</dbReference>
<feature type="transmembrane region" description="Helical" evidence="9">
    <location>
        <begin position="20"/>
        <end position="39"/>
    </location>
</feature>
<evidence type="ECO:0000256" key="3">
    <source>
        <dbReference type="ARBA" id="ARBA00022692"/>
    </source>
</evidence>
<gene>
    <name evidence="11" type="ORF">HNR28_001923</name>
</gene>
<dbReference type="GO" id="GO:0005886">
    <property type="term" value="C:plasma membrane"/>
    <property type="evidence" value="ECO:0007669"/>
    <property type="project" value="UniProtKB-SubCell"/>
</dbReference>
<name>A0A7W9TQ10_CASDE</name>
<evidence type="ECO:0000256" key="2">
    <source>
        <dbReference type="ARBA" id="ARBA00022475"/>
    </source>
</evidence>